<feature type="domain" description="UDP-N-acetylglucosamine 2-epimerase" evidence="1">
    <location>
        <begin position="26"/>
        <end position="349"/>
    </location>
</feature>
<dbReference type="InterPro" id="IPR003331">
    <property type="entry name" value="UDP_GlcNAc_Epimerase_2_dom"/>
</dbReference>
<organism evidence="2 3">
    <name type="scientific">Odinarchaeota yellowstonii (strain LCB_4)</name>
    <dbReference type="NCBI Taxonomy" id="1841599"/>
    <lineage>
        <taxon>Archaea</taxon>
        <taxon>Promethearchaeati</taxon>
        <taxon>Candidatus Odinarchaeota</taxon>
        <taxon>Candidatus Odinarchaeia</taxon>
        <taxon>Candidatus Odinarchaeales</taxon>
        <taxon>Candidatus Odinarchaeaceae</taxon>
        <taxon>Candidatus Odinarchaeum</taxon>
    </lineage>
</organism>
<dbReference type="Gene3D" id="3.40.50.2000">
    <property type="entry name" value="Glycogen Phosphorylase B"/>
    <property type="match status" value="2"/>
</dbReference>
<dbReference type="CDD" id="cd03786">
    <property type="entry name" value="GTB_UDP-GlcNAc_2-Epimerase"/>
    <property type="match status" value="1"/>
</dbReference>
<dbReference type="PANTHER" id="PTHR43174">
    <property type="entry name" value="UDP-N-ACETYLGLUCOSAMINE 2-EPIMERASE"/>
    <property type="match status" value="1"/>
</dbReference>
<dbReference type="KEGG" id="oyw:OdinLCB4_004730"/>
<dbReference type="AlphaFoldDB" id="A0AAF0D3S2"/>
<gene>
    <name evidence="2" type="primary">wecB</name>
    <name evidence="2" type="ORF">OdinLCB4_004730</name>
</gene>
<dbReference type="GO" id="GO:0008761">
    <property type="term" value="F:UDP-N-acetylglucosamine 2-epimerase activity"/>
    <property type="evidence" value="ECO:0007669"/>
    <property type="project" value="UniProtKB-EC"/>
</dbReference>
<evidence type="ECO:0000313" key="2">
    <source>
        <dbReference type="EMBL" id="WEU41074.1"/>
    </source>
</evidence>
<dbReference type="Proteomes" id="UP000186851">
    <property type="component" value="Chromosome"/>
</dbReference>
<keyword evidence="2" id="KW-0413">Isomerase</keyword>
<dbReference type="SUPFAM" id="SSF53756">
    <property type="entry name" value="UDP-Glycosyltransferase/glycogen phosphorylase"/>
    <property type="match status" value="1"/>
</dbReference>
<proteinExistence type="predicted"/>
<accession>A0AAF0D3S2</accession>
<dbReference type="EMBL" id="CP091871">
    <property type="protein sequence ID" value="WEU41074.1"/>
    <property type="molecule type" value="Genomic_DNA"/>
</dbReference>
<dbReference type="Pfam" id="PF02350">
    <property type="entry name" value="Epimerase_2"/>
    <property type="match status" value="1"/>
</dbReference>
<sequence>MKISSVVGARPNFIKLAALFKELGKKFPQIIIHTGQHYDYEMDRIFFDELKIPDPDYHLGVGSGTHGYQVGEIVKKTEEVLLKEKPDLVIVYGDTNSTLGGALASCKLGIRTAHVEAGLRCFDREMPEEINRVLTDHCSDILFCPTKLSVLNLKKEGITRNVFKVGDVMVDSIRENLKIAEKKSTILDNLNLKPKSYILATLHRAENTDKPERLKEIIEAFEQIPGLVFVCHPRTRKILEKNGFLDKLSEKILITPPVGYFDMLRLEKNAEKILTDSGGVQKEAYLLNVPCITLREKTEWVETVQAGWNILVGANKNLILESVKNFNPVFERKKVFQGGASKKILRILEEYLSP</sequence>
<reference evidence="2" key="1">
    <citation type="journal article" date="2017" name="Nature">
        <title>Asgard archaea illuminate the origin of eukaryotic cellular complexity.</title>
        <authorList>
            <person name="Zaremba-Niedzwiedzka K."/>
            <person name="Caceres E.F."/>
            <person name="Saw J.H."/>
            <person name="Backstrom D."/>
            <person name="Juzokaite L."/>
            <person name="Vancaester E."/>
            <person name="Seitz K.W."/>
            <person name="Anantharaman K."/>
            <person name="Starnawski P."/>
            <person name="Kjeldsen K.U."/>
            <person name="Scott M.B."/>
            <person name="Nunoura T."/>
            <person name="Banfield J.F."/>
            <person name="Schramm A."/>
            <person name="Baker B.J."/>
            <person name="Spang A."/>
            <person name="Ettema T.J.G."/>
        </authorList>
    </citation>
    <scope>NUCLEOTIDE SEQUENCE</scope>
    <source>
        <strain evidence="2">LCB_4</strain>
    </source>
</reference>
<dbReference type="PANTHER" id="PTHR43174:SF1">
    <property type="entry name" value="UDP-N-ACETYLGLUCOSAMINE 2-EPIMERASE"/>
    <property type="match status" value="1"/>
</dbReference>
<dbReference type="InterPro" id="IPR029767">
    <property type="entry name" value="WecB-like"/>
</dbReference>
<dbReference type="NCBIfam" id="TIGR00236">
    <property type="entry name" value="wecB"/>
    <property type="match status" value="1"/>
</dbReference>
<evidence type="ECO:0000259" key="1">
    <source>
        <dbReference type="Pfam" id="PF02350"/>
    </source>
</evidence>
<name>A0AAF0D3S2_ODILC</name>
<reference evidence="2" key="2">
    <citation type="journal article" date="2022" name="Nat. Microbiol.">
        <title>A closed Candidatus Odinarchaeum chromosome exposes Asgard archaeal viruses.</title>
        <authorList>
            <person name="Tamarit D."/>
            <person name="Caceres E.F."/>
            <person name="Krupovic M."/>
            <person name="Nijland R."/>
            <person name="Eme L."/>
            <person name="Robinson N.P."/>
            <person name="Ettema T.J.G."/>
        </authorList>
    </citation>
    <scope>NUCLEOTIDE SEQUENCE</scope>
    <source>
        <strain evidence="2">LCB_4</strain>
    </source>
</reference>
<dbReference type="EC" id="5.1.3.14" evidence="2"/>
<protein>
    <submittedName>
        <fullName evidence="2">UDP-N-acetylglucosamine 2-epimerase (Non-hydrolyzing)</fullName>
        <ecNumber evidence="2">5.1.3.14</ecNumber>
    </submittedName>
</protein>
<evidence type="ECO:0000313" key="3">
    <source>
        <dbReference type="Proteomes" id="UP000186851"/>
    </source>
</evidence>